<sequence>MVANQQESELLPNLWIGTMNSYLQVNKLMRPENTQDLLKGWTHISFKGKVQKIKSWLKDQSILSEDQKKELAQKKYNSPVEAPQASTSKNELQRVPNKGKQPPKSNQKCKKKADSKWNKPFPQNYRSPKRKKIARDTVFNMARTLM</sequence>
<dbReference type="Proteomes" id="UP000765509">
    <property type="component" value="Unassembled WGS sequence"/>
</dbReference>
<evidence type="ECO:0000256" key="1">
    <source>
        <dbReference type="SAM" id="MobiDB-lite"/>
    </source>
</evidence>
<feature type="region of interest" description="Disordered" evidence="1">
    <location>
        <begin position="68"/>
        <end position="133"/>
    </location>
</feature>
<keyword evidence="3" id="KW-1185">Reference proteome</keyword>
<accession>A0A9Q3JM25</accession>
<proteinExistence type="predicted"/>
<name>A0A9Q3JM25_9BASI</name>
<comment type="caution">
    <text evidence="2">The sequence shown here is derived from an EMBL/GenBank/DDBJ whole genome shotgun (WGS) entry which is preliminary data.</text>
</comment>
<evidence type="ECO:0000313" key="3">
    <source>
        <dbReference type="Proteomes" id="UP000765509"/>
    </source>
</evidence>
<protein>
    <submittedName>
        <fullName evidence="2">Uncharacterized protein</fullName>
    </submittedName>
</protein>
<dbReference type="AlphaFoldDB" id="A0A9Q3JM25"/>
<organism evidence="2 3">
    <name type="scientific">Austropuccinia psidii MF-1</name>
    <dbReference type="NCBI Taxonomy" id="1389203"/>
    <lineage>
        <taxon>Eukaryota</taxon>
        <taxon>Fungi</taxon>
        <taxon>Dikarya</taxon>
        <taxon>Basidiomycota</taxon>
        <taxon>Pucciniomycotina</taxon>
        <taxon>Pucciniomycetes</taxon>
        <taxon>Pucciniales</taxon>
        <taxon>Sphaerophragmiaceae</taxon>
        <taxon>Austropuccinia</taxon>
    </lineage>
</organism>
<reference evidence="2" key="1">
    <citation type="submission" date="2021-03" db="EMBL/GenBank/DDBJ databases">
        <title>Draft genome sequence of rust myrtle Austropuccinia psidii MF-1, a brazilian biotype.</title>
        <authorList>
            <person name="Quecine M.C."/>
            <person name="Pachon D.M.R."/>
            <person name="Bonatelli M.L."/>
            <person name="Correr F.H."/>
            <person name="Franceschini L.M."/>
            <person name="Leite T.F."/>
            <person name="Margarido G.R.A."/>
            <person name="Almeida C.A."/>
            <person name="Ferrarezi J.A."/>
            <person name="Labate C.A."/>
        </authorList>
    </citation>
    <scope>NUCLEOTIDE SEQUENCE</scope>
    <source>
        <strain evidence="2">MF-1</strain>
    </source>
</reference>
<evidence type="ECO:0000313" key="2">
    <source>
        <dbReference type="EMBL" id="MBW0564628.1"/>
    </source>
</evidence>
<gene>
    <name evidence="2" type="ORF">O181_104343</name>
</gene>
<dbReference type="EMBL" id="AVOT02076100">
    <property type="protein sequence ID" value="MBW0564628.1"/>
    <property type="molecule type" value="Genomic_DNA"/>
</dbReference>